<comment type="caution">
    <text evidence="2">The sequence shown here is derived from an EMBL/GenBank/DDBJ whole genome shotgun (WGS) entry which is preliminary data.</text>
</comment>
<dbReference type="Pfam" id="PF20183">
    <property type="entry name" value="DUF6546"/>
    <property type="match status" value="1"/>
</dbReference>
<name>A0ABY6U4X2_BIOOC</name>
<gene>
    <name evidence="2" type="ORF">CLO192961_LOCUS176168</name>
</gene>
<sequence length="533" mass="61911">MGQSQRRRSWDNLPSEMRWKILKVLCQDSGIAKYASVCSEWQGFIERITFQHLILNNSTIKTFDRMISGDKNVHRVHYIQYIWLRIAISDFGCLQCIKRETELEAHSNDLIFTQVVHKLLDILSTWPRRVGSDGVTLEISVICPSDNEHFYYDFATHDDYPFKPWDLNIVPHDVDMFHEAHFRKIDRTRLDCPPHWHTWMGGMENSEYFQVEERHLGSLIQFRWPNGTQRLPRVEVVNSLVMRHQFKRQLSPLALATLFSESLVYATSLRLERWCRPTTEEENDYLTEFRQHSLPSLPKSLQSFHYVAETFRGGRLVNPVQVNSLSTVQLLANYGHRWKELSVVAPFGSLDQFTESHSLKALDTEPLSPKPWLRLQRVCFKSTVLIPGNEALISDLLISTATIARNMPNLRSIEVFNTKSEWGGSEHPSCLVRYNTEFPQPILSWQSDWMIPTVAIYEEISEQTPGFSFTAQTKRAWGKTALVHTGHDGLKTVVREPRTFLSPRVRLADIFKLEAVHPLTRAIMRAYSDRTKL</sequence>
<organism evidence="2 3">
    <name type="scientific">Bionectria ochroleuca</name>
    <name type="common">Gliocladium roseum</name>
    <dbReference type="NCBI Taxonomy" id="29856"/>
    <lineage>
        <taxon>Eukaryota</taxon>
        <taxon>Fungi</taxon>
        <taxon>Dikarya</taxon>
        <taxon>Ascomycota</taxon>
        <taxon>Pezizomycotina</taxon>
        <taxon>Sordariomycetes</taxon>
        <taxon>Hypocreomycetidae</taxon>
        <taxon>Hypocreales</taxon>
        <taxon>Bionectriaceae</taxon>
        <taxon>Clonostachys</taxon>
    </lineage>
</organism>
<dbReference type="Proteomes" id="UP000766486">
    <property type="component" value="Unassembled WGS sequence"/>
</dbReference>
<reference evidence="2 3" key="1">
    <citation type="submission" date="2019-06" db="EMBL/GenBank/DDBJ databases">
        <authorList>
            <person name="Broberg M."/>
        </authorList>
    </citation>
    <scope>NUCLEOTIDE SEQUENCE [LARGE SCALE GENOMIC DNA]</scope>
</reference>
<evidence type="ECO:0000259" key="1">
    <source>
        <dbReference type="Pfam" id="PF20183"/>
    </source>
</evidence>
<accession>A0ABY6U4X2</accession>
<protein>
    <recommendedName>
        <fullName evidence="1">DUF6546 domain-containing protein</fullName>
    </recommendedName>
</protein>
<keyword evidence="3" id="KW-1185">Reference proteome</keyword>
<evidence type="ECO:0000313" key="2">
    <source>
        <dbReference type="EMBL" id="VUC25788.1"/>
    </source>
</evidence>
<dbReference type="EMBL" id="CABFNS010000740">
    <property type="protein sequence ID" value="VUC25788.1"/>
    <property type="molecule type" value="Genomic_DNA"/>
</dbReference>
<evidence type="ECO:0000313" key="3">
    <source>
        <dbReference type="Proteomes" id="UP000766486"/>
    </source>
</evidence>
<proteinExistence type="predicted"/>
<feature type="domain" description="DUF6546" evidence="1">
    <location>
        <begin position="322"/>
        <end position="452"/>
    </location>
</feature>
<dbReference type="InterPro" id="IPR046676">
    <property type="entry name" value="DUF6546"/>
</dbReference>